<keyword evidence="11" id="KW-0449">Lipoprotein</keyword>
<evidence type="ECO:0000256" key="11">
    <source>
        <dbReference type="ARBA" id="ARBA00023288"/>
    </source>
</evidence>
<dbReference type="Gene3D" id="1.10.400.10">
    <property type="entry name" value="GI Alpha 1, domain 2-like"/>
    <property type="match status" value="1"/>
</dbReference>
<comment type="subunit">
    <text evidence="3">G proteins are composed of 3 units; alpha, beta and gamma. The alpha chain contains the guanine nucleotide binding site.</text>
</comment>
<dbReference type="PRINTS" id="PR00318">
    <property type="entry name" value="GPROTEINA"/>
</dbReference>
<sequence>MGCNTSSPNKVGDVGNAENKTPPEAQANGNGTKLEPVIEQQEPAAEEIVERKDPTPVPPPSISPQVMLQVPEVRASRSNTPASQKSNDQSYSHIRLLLLGSAESGKTTVLEQVRLLYKQHFTESEYFHRRAFIYHNIFKCIKSLCRAMKMSDIGFADPINMGRSQSIIADEENHYGIFSKELAEKIKCIWADKSMQSLYARRSQFNLNDSAAYFLNNLDKINTLDYKPSDRDLIMAYVPTCGVQNVIFTASNQSFQLFDIGGQKIDRRKWATQYEGIDAIFFCLAISEYDQKMNEDMVTNRLDDALKLLETISEEPMFATTPIYLFLNEIDVFCEKLDVIPLSNYRKDFPGGDQDDALDFMENLAVAALGKRDKSLYRVYRCIAIDTQMMAELLSTVFKDIMKRKR</sequence>
<name>A0A2G5TG89_9PELO</name>
<keyword evidence="4" id="KW-0519">Myristate</keyword>
<dbReference type="GO" id="GO:0005737">
    <property type="term" value="C:cytoplasm"/>
    <property type="evidence" value="ECO:0007669"/>
    <property type="project" value="TreeGrafter"/>
</dbReference>
<evidence type="ECO:0000256" key="9">
    <source>
        <dbReference type="ARBA" id="ARBA00023139"/>
    </source>
</evidence>
<dbReference type="GO" id="GO:0005834">
    <property type="term" value="C:heterotrimeric G-protein complex"/>
    <property type="evidence" value="ECO:0007669"/>
    <property type="project" value="TreeGrafter"/>
</dbReference>
<feature type="binding site" evidence="14">
    <location>
        <position position="107"/>
    </location>
    <ligand>
        <name>Mg(2+)</name>
        <dbReference type="ChEBI" id="CHEBI:18420"/>
    </ligand>
</feature>
<evidence type="ECO:0000256" key="10">
    <source>
        <dbReference type="ARBA" id="ARBA00023224"/>
    </source>
</evidence>
<feature type="binding site" evidence="13">
    <location>
        <begin position="259"/>
        <end position="263"/>
    </location>
    <ligand>
        <name>GTP</name>
        <dbReference type="ChEBI" id="CHEBI:37565"/>
    </ligand>
</feature>
<comment type="caution">
    <text evidence="16">The sequence shown here is derived from an EMBL/GenBank/DDBJ whole genome shotgun (WGS) entry which is preliminary data.</text>
</comment>
<dbReference type="FunFam" id="3.40.50.300:FF:000692">
    <property type="entry name" value="Guanine nucleotide-binding protein subunit alpha"/>
    <property type="match status" value="1"/>
</dbReference>
<dbReference type="Proteomes" id="UP000230233">
    <property type="component" value="Chromosome V"/>
</dbReference>
<dbReference type="STRING" id="1611254.A0A2G5TG89"/>
<gene>
    <name evidence="16" type="primary">Cni-gpa-13</name>
    <name evidence="16" type="synonym">Cnig_chr_V.g18762</name>
    <name evidence="16" type="ORF">B9Z55_018762</name>
</gene>
<reference evidence="17" key="1">
    <citation type="submission" date="2017-10" db="EMBL/GenBank/DDBJ databases">
        <title>Rapid genome shrinkage in a self-fertile nematode reveals novel sperm competition proteins.</title>
        <authorList>
            <person name="Yin D."/>
            <person name="Schwarz E.M."/>
            <person name="Thomas C.G."/>
            <person name="Felde R.L."/>
            <person name="Korf I.F."/>
            <person name="Cutter A.D."/>
            <person name="Schartner C.M."/>
            <person name="Ralston E.J."/>
            <person name="Meyer B.J."/>
            <person name="Haag E.S."/>
        </authorList>
    </citation>
    <scope>NUCLEOTIDE SEQUENCE [LARGE SCALE GENOMIC DNA]</scope>
    <source>
        <strain evidence="17">JU1422</strain>
    </source>
</reference>
<proteinExistence type="inferred from homology"/>
<dbReference type="GO" id="GO:0003924">
    <property type="term" value="F:GTPase activity"/>
    <property type="evidence" value="ECO:0007669"/>
    <property type="project" value="InterPro"/>
</dbReference>
<evidence type="ECO:0000256" key="1">
    <source>
        <dbReference type="ARBA" id="ARBA00003069"/>
    </source>
</evidence>
<keyword evidence="7 14" id="KW-0460">Magnesium</keyword>
<evidence type="ECO:0000256" key="5">
    <source>
        <dbReference type="ARBA" id="ARBA00022723"/>
    </source>
</evidence>
<dbReference type="InterPro" id="IPR027417">
    <property type="entry name" value="P-loop_NTPase"/>
</dbReference>
<feature type="binding site" evidence="13">
    <location>
        <begin position="103"/>
        <end position="108"/>
    </location>
    <ligand>
        <name>GTP</name>
        <dbReference type="ChEBI" id="CHEBI:37565"/>
    </ligand>
</feature>
<evidence type="ECO:0000256" key="15">
    <source>
        <dbReference type="SAM" id="MobiDB-lite"/>
    </source>
</evidence>
<dbReference type="GO" id="GO:0001664">
    <property type="term" value="F:G protein-coupled receptor binding"/>
    <property type="evidence" value="ECO:0007669"/>
    <property type="project" value="TreeGrafter"/>
</dbReference>
<dbReference type="PROSITE" id="PS51882">
    <property type="entry name" value="G_ALPHA"/>
    <property type="match status" value="1"/>
</dbReference>
<keyword evidence="6 13" id="KW-0547">Nucleotide-binding</keyword>
<feature type="binding site" evidence="13">
    <location>
        <begin position="328"/>
        <end position="331"/>
    </location>
    <ligand>
        <name>GTP</name>
        <dbReference type="ChEBI" id="CHEBI:37565"/>
    </ligand>
</feature>
<evidence type="ECO:0000256" key="12">
    <source>
        <dbReference type="ARBA" id="ARBA00067290"/>
    </source>
</evidence>
<dbReference type="EMBL" id="PDUG01000005">
    <property type="protein sequence ID" value="PIC26071.1"/>
    <property type="molecule type" value="Genomic_DNA"/>
</dbReference>
<dbReference type="InterPro" id="IPR001019">
    <property type="entry name" value="Gprotein_alpha_su"/>
</dbReference>
<dbReference type="Pfam" id="PF00503">
    <property type="entry name" value="G-alpha"/>
    <property type="match status" value="1"/>
</dbReference>
<evidence type="ECO:0000256" key="13">
    <source>
        <dbReference type="PIRSR" id="PIRSR601019-1"/>
    </source>
</evidence>
<accession>A0A2G5TG89</accession>
<dbReference type="PANTHER" id="PTHR10218:SF210">
    <property type="entry name" value="GUANINE NUCLEOTIDE-BINDING PROTEIN ALPHA-13 SUBUNIT"/>
    <property type="match status" value="1"/>
</dbReference>
<evidence type="ECO:0000256" key="2">
    <source>
        <dbReference type="ARBA" id="ARBA00005804"/>
    </source>
</evidence>
<evidence type="ECO:0000256" key="7">
    <source>
        <dbReference type="ARBA" id="ARBA00022842"/>
    </source>
</evidence>
<keyword evidence="17" id="KW-1185">Reference proteome</keyword>
<dbReference type="PANTHER" id="PTHR10218">
    <property type="entry name" value="GTP-BINDING PROTEIN ALPHA SUBUNIT"/>
    <property type="match status" value="1"/>
</dbReference>
<dbReference type="CDD" id="cd00066">
    <property type="entry name" value="G-alpha"/>
    <property type="match status" value="1"/>
</dbReference>
<evidence type="ECO:0000256" key="14">
    <source>
        <dbReference type="PIRSR" id="PIRSR601019-2"/>
    </source>
</evidence>
<dbReference type="SUPFAM" id="SSF47895">
    <property type="entry name" value="Transducin (alpha subunit), insertion domain"/>
    <property type="match status" value="1"/>
</dbReference>
<evidence type="ECO:0000256" key="4">
    <source>
        <dbReference type="ARBA" id="ARBA00022707"/>
    </source>
</evidence>
<feature type="binding site" evidence="14">
    <location>
        <position position="240"/>
    </location>
    <ligand>
        <name>Mg(2+)</name>
        <dbReference type="ChEBI" id="CHEBI:18420"/>
    </ligand>
</feature>
<evidence type="ECO:0000256" key="6">
    <source>
        <dbReference type="ARBA" id="ARBA00022741"/>
    </source>
</evidence>
<dbReference type="AlphaFoldDB" id="A0A2G5TG89"/>
<evidence type="ECO:0000256" key="8">
    <source>
        <dbReference type="ARBA" id="ARBA00023134"/>
    </source>
</evidence>
<dbReference type="SMART" id="SM00275">
    <property type="entry name" value="G_alpha"/>
    <property type="match status" value="1"/>
</dbReference>
<keyword evidence="8 13" id="KW-0342">GTP-binding</keyword>
<dbReference type="Gene3D" id="3.40.50.300">
    <property type="entry name" value="P-loop containing nucleotide triphosphate hydrolases"/>
    <property type="match status" value="1"/>
</dbReference>
<dbReference type="GO" id="GO:0031683">
    <property type="term" value="F:G-protein beta/gamma-subunit complex binding"/>
    <property type="evidence" value="ECO:0007669"/>
    <property type="project" value="InterPro"/>
</dbReference>
<evidence type="ECO:0000313" key="16">
    <source>
        <dbReference type="EMBL" id="PIC26071.1"/>
    </source>
</evidence>
<evidence type="ECO:0000313" key="17">
    <source>
        <dbReference type="Proteomes" id="UP000230233"/>
    </source>
</evidence>
<organism evidence="16 17">
    <name type="scientific">Caenorhabditis nigoni</name>
    <dbReference type="NCBI Taxonomy" id="1611254"/>
    <lineage>
        <taxon>Eukaryota</taxon>
        <taxon>Metazoa</taxon>
        <taxon>Ecdysozoa</taxon>
        <taxon>Nematoda</taxon>
        <taxon>Chromadorea</taxon>
        <taxon>Rhabditida</taxon>
        <taxon>Rhabditina</taxon>
        <taxon>Rhabditomorpha</taxon>
        <taxon>Rhabditoidea</taxon>
        <taxon>Rhabditidae</taxon>
        <taxon>Peloderinae</taxon>
        <taxon>Caenorhabditis</taxon>
    </lineage>
</organism>
<comment type="function">
    <text evidence="1">Guanine nucleotide-binding proteins (G proteins) are involved as modulators or transducers in various transmembrane signaling systems.</text>
</comment>
<dbReference type="GO" id="GO:0046872">
    <property type="term" value="F:metal ion binding"/>
    <property type="evidence" value="ECO:0007669"/>
    <property type="project" value="UniProtKB-KW"/>
</dbReference>
<keyword evidence="5 14" id="KW-0479">Metal-binding</keyword>
<feature type="binding site" evidence="13">
    <location>
        <begin position="209"/>
        <end position="210"/>
    </location>
    <ligand>
        <name>GTP</name>
        <dbReference type="ChEBI" id="CHEBI:37565"/>
    </ligand>
</feature>
<keyword evidence="9" id="KW-0564">Palmitate</keyword>
<dbReference type="GO" id="GO:0005525">
    <property type="term" value="F:GTP binding"/>
    <property type="evidence" value="ECO:0007669"/>
    <property type="project" value="UniProtKB-KW"/>
</dbReference>
<protein>
    <recommendedName>
        <fullName evidence="12">Guanine nucleotide-binding protein alpha-13 subunit</fullName>
    </recommendedName>
</protein>
<evidence type="ECO:0000256" key="3">
    <source>
        <dbReference type="ARBA" id="ARBA00011356"/>
    </source>
</evidence>
<feature type="region of interest" description="Disordered" evidence="15">
    <location>
        <begin position="1"/>
        <end position="65"/>
    </location>
</feature>
<keyword evidence="10" id="KW-0807">Transducer</keyword>
<dbReference type="FunFam" id="1.10.400.10:FF:000010">
    <property type="entry name" value="Guanine nucleotide-binding protein alpha-13 subunit"/>
    <property type="match status" value="1"/>
</dbReference>
<dbReference type="OrthoDB" id="5817230at2759"/>
<feature type="binding site" evidence="13">
    <location>
        <position position="384"/>
    </location>
    <ligand>
        <name>GTP</name>
        <dbReference type="ChEBI" id="CHEBI:37565"/>
    </ligand>
</feature>
<dbReference type="SUPFAM" id="SSF52540">
    <property type="entry name" value="P-loop containing nucleoside triphosphate hydrolases"/>
    <property type="match status" value="1"/>
</dbReference>
<comment type="similarity">
    <text evidence="2">Belongs to the G-alpha family.</text>
</comment>
<dbReference type="GO" id="GO:0007188">
    <property type="term" value="P:adenylate cyclase-modulating G protein-coupled receptor signaling pathway"/>
    <property type="evidence" value="ECO:0007669"/>
    <property type="project" value="TreeGrafter"/>
</dbReference>
<dbReference type="InterPro" id="IPR011025">
    <property type="entry name" value="GproteinA_insert"/>
</dbReference>